<dbReference type="AlphaFoldDB" id="A0A9P8WGA6"/>
<organism evidence="2 3">
    <name type="scientific">Thelonectria olida</name>
    <dbReference type="NCBI Taxonomy" id="1576542"/>
    <lineage>
        <taxon>Eukaryota</taxon>
        <taxon>Fungi</taxon>
        <taxon>Dikarya</taxon>
        <taxon>Ascomycota</taxon>
        <taxon>Pezizomycotina</taxon>
        <taxon>Sordariomycetes</taxon>
        <taxon>Hypocreomycetidae</taxon>
        <taxon>Hypocreales</taxon>
        <taxon>Nectriaceae</taxon>
        <taxon>Thelonectria</taxon>
    </lineage>
</organism>
<feature type="region of interest" description="Disordered" evidence="1">
    <location>
        <begin position="264"/>
        <end position="396"/>
    </location>
</feature>
<accession>A0A9P8WGA6</accession>
<keyword evidence="3" id="KW-1185">Reference proteome</keyword>
<dbReference type="OrthoDB" id="2537141at2759"/>
<feature type="compositionally biased region" description="Basic and acidic residues" evidence="1">
    <location>
        <begin position="171"/>
        <end position="186"/>
    </location>
</feature>
<evidence type="ECO:0000313" key="2">
    <source>
        <dbReference type="EMBL" id="KAH6898467.1"/>
    </source>
</evidence>
<dbReference type="EMBL" id="JAGPYM010000002">
    <property type="protein sequence ID" value="KAH6898467.1"/>
    <property type="molecule type" value="Genomic_DNA"/>
</dbReference>
<feature type="compositionally biased region" description="Basic and acidic residues" evidence="1">
    <location>
        <begin position="291"/>
        <end position="300"/>
    </location>
</feature>
<proteinExistence type="predicted"/>
<feature type="compositionally biased region" description="Basic and acidic residues" evidence="1">
    <location>
        <begin position="377"/>
        <end position="387"/>
    </location>
</feature>
<sequence>MRSYQRRHDRRPSISIRRQTTNQLQESNTAVNLGSTNDYIQYWLSQVEKSQNRGEPCASWSNDEDAGRGGSHRRETNWYPNNLPVGCVIPSRTSKPRQTLHFPDDDTIVTSPAASPTRDESSPRRNRVSNNRYSRANTKRRRSPSCDSQRSLSEESDFKKKPRRKTNLSRYETKKGKLQAKEDSKPREKKTRSRAKKRELRSSRDVVDNFTSDAFSDKRLTMRPSLTAGLFLNGRSSTNKGKLTDLVFNDMSFLKAREDHTHHKQDCMQVHETNDSSSVKDFYPAQGPVVDSRDDQDRTPETTQVSLTTNTESPLFIPQTSPAHQLGGGFQRASNRHTERGHVSEHSEDQQHEFRDEQAERGSDGPKSNDPLSLNGDDTHSTLREAPSRSQTPASIRRALVETGVFDGTRISCNKSRNQRVNAEIQGECEARELRERSPSRDPSLHHNLEYNDRGVMVTPTLHSVQPGPLQHLPRDDRQNEYEDLANNAELLGDGPLRLCTGSIPPVPLHESTWGATDMCQITPSSLDGPEIQYENPGHQNVFDPRVDESHVANCPGSKAFPTLVQGDSCFLLPEQVEDLPFRPFTSFAHGRQPSKPTGTDAGGLYCRADVYNGISPFARPFDDQPASTVNLGPTSLPHLQMSSFAATDPDAVHQETFKTNHGLHPYEASTNETMKDFIDRIEAEVLLEWNEEEPLHDMVCYGGSEPGQIQVDRYHTGESSGELDMASFWQPNRFM</sequence>
<feature type="compositionally biased region" description="Basic and acidic residues" evidence="1">
    <location>
        <begin position="336"/>
        <end position="364"/>
    </location>
</feature>
<gene>
    <name evidence="2" type="ORF">B0T10DRAFT_109802</name>
</gene>
<name>A0A9P8WGA6_9HYPO</name>
<evidence type="ECO:0000313" key="3">
    <source>
        <dbReference type="Proteomes" id="UP000777438"/>
    </source>
</evidence>
<comment type="caution">
    <text evidence="2">The sequence shown here is derived from an EMBL/GenBank/DDBJ whole genome shotgun (WGS) entry which is preliminary data.</text>
</comment>
<protein>
    <submittedName>
        <fullName evidence="2">Uncharacterized protein</fullName>
    </submittedName>
</protein>
<feature type="region of interest" description="Disordered" evidence="1">
    <location>
        <begin position="53"/>
        <end position="204"/>
    </location>
</feature>
<dbReference type="Proteomes" id="UP000777438">
    <property type="component" value="Unassembled WGS sequence"/>
</dbReference>
<feature type="compositionally biased region" description="Basic residues" evidence="1">
    <location>
        <begin position="187"/>
        <end position="199"/>
    </location>
</feature>
<feature type="compositionally biased region" description="Polar residues" evidence="1">
    <location>
        <begin position="301"/>
        <end position="323"/>
    </location>
</feature>
<reference evidence="2 3" key="1">
    <citation type="journal article" date="2021" name="Nat. Commun.">
        <title>Genetic determinants of endophytism in the Arabidopsis root mycobiome.</title>
        <authorList>
            <person name="Mesny F."/>
            <person name="Miyauchi S."/>
            <person name="Thiergart T."/>
            <person name="Pickel B."/>
            <person name="Atanasova L."/>
            <person name="Karlsson M."/>
            <person name="Huettel B."/>
            <person name="Barry K.W."/>
            <person name="Haridas S."/>
            <person name="Chen C."/>
            <person name="Bauer D."/>
            <person name="Andreopoulos W."/>
            <person name="Pangilinan J."/>
            <person name="LaButti K."/>
            <person name="Riley R."/>
            <person name="Lipzen A."/>
            <person name="Clum A."/>
            <person name="Drula E."/>
            <person name="Henrissat B."/>
            <person name="Kohler A."/>
            <person name="Grigoriev I.V."/>
            <person name="Martin F.M."/>
            <person name="Hacquard S."/>
        </authorList>
    </citation>
    <scope>NUCLEOTIDE SEQUENCE [LARGE SCALE GENOMIC DNA]</scope>
    <source>
        <strain evidence="2 3">MPI-CAGE-CH-0241</strain>
    </source>
</reference>
<evidence type="ECO:0000256" key="1">
    <source>
        <dbReference type="SAM" id="MobiDB-lite"/>
    </source>
</evidence>